<reference evidence="4" key="1">
    <citation type="submission" date="2016-06" db="UniProtKB">
        <authorList>
            <consortium name="WormBaseParasite"/>
        </authorList>
    </citation>
    <scope>IDENTIFICATION</scope>
</reference>
<evidence type="ECO:0000313" key="4">
    <source>
        <dbReference type="WBParaSite" id="TCNE_0001734501-mRNA-1"/>
    </source>
</evidence>
<proteinExistence type="predicted"/>
<evidence type="ECO:0000313" key="3">
    <source>
        <dbReference type="Proteomes" id="UP000050794"/>
    </source>
</evidence>
<dbReference type="InterPro" id="IPR016024">
    <property type="entry name" value="ARM-type_fold"/>
</dbReference>
<dbReference type="Gene3D" id="1.25.10.10">
    <property type="entry name" value="Leucine-rich Repeat Variant"/>
    <property type="match status" value="1"/>
</dbReference>
<evidence type="ECO:0000313" key="2">
    <source>
        <dbReference type="EMBL" id="VDM48665.1"/>
    </source>
</evidence>
<keyword evidence="3" id="KW-1185">Reference proteome</keyword>
<dbReference type="AlphaFoldDB" id="A0A183V9C4"/>
<protein>
    <submittedName>
        <fullName evidence="4">IQ calmodulin-binding motif family protein</fullName>
    </submittedName>
</protein>
<dbReference type="SUPFAM" id="SSF48371">
    <property type="entry name" value="ARM repeat"/>
    <property type="match status" value="1"/>
</dbReference>
<dbReference type="Pfam" id="PF00612">
    <property type="entry name" value="IQ"/>
    <property type="match status" value="1"/>
</dbReference>
<dbReference type="Proteomes" id="UP000050794">
    <property type="component" value="Unassembled WGS sequence"/>
</dbReference>
<dbReference type="PROSITE" id="PS50096">
    <property type="entry name" value="IQ"/>
    <property type="match status" value="1"/>
</dbReference>
<feature type="coiled-coil region" evidence="1">
    <location>
        <begin position="41"/>
        <end position="75"/>
    </location>
</feature>
<name>A0A183V9C4_TOXCA</name>
<organism evidence="3 4">
    <name type="scientific">Toxocara canis</name>
    <name type="common">Canine roundworm</name>
    <dbReference type="NCBI Taxonomy" id="6265"/>
    <lineage>
        <taxon>Eukaryota</taxon>
        <taxon>Metazoa</taxon>
        <taxon>Ecdysozoa</taxon>
        <taxon>Nematoda</taxon>
        <taxon>Chromadorea</taxon>
        <taxon>Rhabditida</taxon>
        <taxon>Spirurina</taxon>
        <taxon>Ascaridomorpha</taxon>
        <taxon>Ascaridoidea</taxon>
        <taxon>Toxocaridae</taxon>
        <taxon>Toxocara</taxon>
    </lineage>
</organism>
<dbReference type="CDD" id="cd23767">
    <property type="entry name" value="IQCD"/>
    <property type="match status" value="1"/>
</dbReference>
<dbReference type="WBParaSite" id="TCNE_0001734501-mRNA-1">
    <property type="protein sequence ID" value="TCNE_0001734501-mRNA-1"/>
    <property type="gene ID" value="TCNE_0001734501"/>
</dbReference>
<dbReference type="InterPro" id="IPR000048">
    <property type="entry name" value="IQ_motif_EF-hand-BS"/>
</dbReference>
<gene>
    <name evidence="2" type="ORF">TCNE_LOCUS17344</name>
</gene>
<sequence>MAKMIMADGDVESAIDGKVASVATVAEAAGEMVVQDGGDLRRNYCDEVRAVYRRLKQLRNEQKDLKAILRAYFRAMARRRSQEIAEEKRRNQAAIKIQAIWRGFRSRQQNSREVKEVAEGMMRFHAQEVSEEEREYRRMPILDRVVELIPHLSSEDLSKRSYASNNLAKFTEYSELCAALFFDEGGIEIVLDSLDSSNRGYASIYVVASLCKILANLLKFDSIKVLLSAERRLDMMSRCYHFWYAYYKCALVVESISRVLITLATVDEQCKAYPKASFYIKELKKRYASLPNMDVRVRCLDEVEAAYTLK</sequence>
<accession>A0A183V9C4</accession>
<dbReference type="InterPro" id="IPR011989">
    <property type="entry name" value="ARM-like"/>
</dbReference>
<dbReference type="EMBL" id="UYWY01024350">
    <property type="protein sequence ID" value="VDM48665.1"/>
    <property type="molecule type" value="Genomic_DNA"/>
</dbReference>
<evidence type="ECO:0000256" key="1">
    <source>
        <dbReference type="SAM" id="Coils"/>
    </source>
</evidence>
<keyword evidence="1" id="KW-0175">Coiled coil</keyword>
<reference evidence="2 3" key="2">
    <citation type="submission" date="2018-11" db="EMBL/GenBank/DDBJ databases">
        <authorList>
            <consortium name="Pathogen Informatics"/>
        </authorList>
    </citation>
    <scope>NUCLEOTIDE SEQUENCE [LARGE SCALE GENOMIC DNA]</scope>
</reference>